<feature type="transmembrane region" description="Helical" evidence="2">
    <location>
        <begin position="168"/>
        <end position="188"/>
    </location>
</feature>
<organism evidence="3 4">
    <name type="scientific">Thalassiosira oceanica</name>
    <name type="common">Marine diatom</name>
    <dbReference type="NCBI Taxonomy" id="159749"/>
    <lineage>
        <taxon>Eukaryota</taxon>
        <taxon>Sar</taxon>
        <taxon>Stramenopiles</taxon>
        <taxon>Ochrophyta</taxon>
        <taxon>Bacillariophyta</taxon>
        <taxon>Coscinodiscophyceae</taxon>
        <taxon>Thalassiosirophycidae</taxon>
        <taxon>Thalassiosirales</taxon>
        <taxon>Thalassiosiraceae</taxon>
        <taxon>Thalassiosira</taxon>
    </lineage>
</organism>
<keyword evidence="2" id="KW-1133">Transmembrane helix</keyword>
<accession>K0TP94</accession>
<protein>
    <submittedName>
        <fullName evidence="3">Uncharacterized protein</fullName>
    </submittedName>
</protein>
<keyword evidence="4" id="KW-1185">Reference proteome</keyword>
<dbReference type="OrthoDB" id="55860at2759"/>
<gene>
    <name evidence="3" type="ORF">THAOC_04055</name>
</gene>
<feature type="transmembrane region" description="Helical" evidence="2">
    <location>
        <begin position="200"/>
        <end position="220"/>
    </location>
</feature>
<dbReference type="Proteomes" id="UP000266841">
    <property type="component" value="Unassembled WGS sequence"/>
</dbReference>
<evidence type="ECO:0000256" key="2">
    <source>
        <dbReference type="SAM" id="Phobius"/>
    </source>
</evidence>
<dbReference type="AlphaFoldDB" id="K0TP94"/>
<evidence type="ECO:0000313" key="3">
    <source>
        <dbReference type="EMBL" id="EJK74277.1"/>
    </source>
</evidence>
<evidence type="ECO:0000256" key="1">
    <source>
        <dbReference type="SAM" id="MobiDB-lite"/>
    </source>
</evidence>
<feature type="region of interest" description="Disordered" evidence="1">
    <location>
        <begin position="1"/>
        <end position="28"/>
    </location>
</feature>
<keyword evidence="2" id="KW-0472">Membrane</keyword>
<keyword evidence="2" id="KW-0812">Transmembrane</keyword>
<reference evidence="3 4" key="1">
    <citation type="journal article" date="2012" name="Genome Biol.">
        <title>Genome and low-iron response of an oceanic diatom adapted to chronic iron limitation.</title>
        <authorList>
            <person name="Lommer M."/>
            <person name="Specht M."/>
            <person name="Roy A.S."/>
            <person name="Kraemer L."/>
            <person name="Andreson R."/>
            <person name="Gutowska M.A."/>
            <person name="Wolf J."/>
            <person name="Bergner S.V."/>
            <person name="Schilhabel M.B."/>
            <person name="Klostermeier U.C."/>
            <person name="Beiko R.G."/>
            <person name="Rosenstiel P."/>
            <person name="Hippler M."/>
            <person name="Laroche J."/>
        </authorList>
    </citation>
    <scope>NUCLEOTIDE SEQUENCE [LARGE SCALE GENOMIC DNA]</scope>
    <source>
        <strain evidence="3 4">CCMP1005</strain>
    </source>
</reference>
<evidence type="ECO:0000313" key="4">
    <source>
        <dbReference type="Proteomes" id="UP000266841"/>
    </source>
</evidence>
<proteinExistence type="predicted"/>
<comment type="caution">
    <text evidence="3">The sequence shown here is derived from an EMBL/GenBank/DDBJ whole genome shotgun (WGS) entry which is preliminary data.</text>
</comment>
<sequence>MRRTAECERTYPYAAPSRGPLPNHNRLPLRGVRGPVSLYERMGRTKPRDIETWVTFLISWTSNTIHASRRRWKALHNATMTRTPNVRPPGVAVAVLLSLARVQAQDNARIDIECNSSSCCDFNPTNTLQRSMPAVMDGHMTSHQWTTFCDEIDESLKPVNKAARCTRVFSFVTLAAFGCVFLFMFASIGRAMTGGVTSNMSSLFISFFVAFAVIIVGSCVTRSYTISRREETIAEMNRVCEDTSRLHPGLSFHSRKDTQLYGSGRRLRARMYYYLEVSVATSTSNGPSAPISLAYTPETLAVGLAVPGSQNKTPAQRMEELDTMRQFLSQEEYDRKKAEIVASV</sequence>
<dbReference type="EMBL" id="AGNL01003820">
    <property type="protein sequence ID" value="EJK74277.1"/>
    <property type="molecule type" value="Genomic_DNA"/>
</dbReference>
<name>K0TP94_THAOC</name>